<name>A0A2K2D3H0_BRADI</name>
<evidence type="ECO:0000256" key="1">
    <source>
        <dbReference type="ARBA" id="ARBA00004123"/>
    </source>
</evidence>
<dbReference type="ExpressionAtlas" id="A0A2K2D3H0">
    <property type="expression patterns" value="baseline"/>
</dbReference>
<dbReference type="PANTHER" id="PTHR15546">
    <property type="entry name" value="BROMODOMAIN ADJACENT TO ZINC FINGER DOMAIN, 2A"/>
    <property type="match status" value="1"/>
</dbReference>
<dbReference type="AlphaFoldDB" id="A0A2K2D3H0"/>
<dbReference type="PROSITE" id="PS51136">
    <property type="entry name" value="WAC"/>
    <property type="match status" value="1"/>
</dbReference>
<dbReference type="EMBL" id="CM000882">
    <property type="protein sequence ID" value="PNT68834.1"/>
    <property type="molecule type" value="Genomic_DNA"/>
</dbReference>
<evidence type="ECO:0000256" key="4">
    <source>
        <dbReference type="SAM" id="MobiDB-lite"/>
    </source>
</evidence>
<feature type="compositionally biased region" description="Basic and acidic residues" evidence="4">
    <location>
        <begin position="93"/>
        <end position="102"/>
    </location>
</feature>
<evidence type="ECO:0000313" key="7">
    <source>
        <dbReference type="EMBL" id="PNT68834.1"/>
    </source>
</evidence>
<dbReference type="SMART" id="SM00571">
    <property type="entry name" value="DDT"/>
    <property type="match status" value="1"/>
</dbReference>
<dbReference type="FunCoup" id="A0A2K2D3H0">
    <property type="interactions" value="59"/>
</dbReference>
<evidence type="ECO:0000259" key="6">
    <source>
        <dbReference type="PROSITE" id="PS51136"/>
    </source>
</evidence>
<sequence>MKGATCKYTACSGRCSMHVRVQRTNFLGNQSRSVCRAFHLFPTARNRGSSKKNSPHFFHHFRALISFDSISSIKSQLENGSAKPNWTQSSPPRPRDHHDLRHSSVLRRRRRRRVTARPHSRAPLPGVPDYPRRKFALGCIRGTMPLFMKKPFSLLEPPKDLDPKEKVFQIRFTKEIFLDYQEYVKRLNLYRQRVWTCKASGKSNLTFEEALVSEHNAMKKAQNLPKELMAHVLRMTQHSTLGLQALVDKIYATLQEDMLHAKKDGFEAACNTTKTTDSGDTKMYTAIDTSVVKAIDLVRRRAPVSRNTLKLLIGDSTSQSTPWIIHEHLAKEYGIPMDPPNDLMYGEGLQRKGRKIHECGTTDDARKKFKIGDELACVPIKYPIDDLLLSPAVDDPALLKRPPLATDFGIPRNSVGDLLMVWDFCLSFGRVLNLSPFSLADLENAICHKESNALLVEIHSAMFHLLIKDEGDYFMALKNNKRKLKLSLETWAEYLCDFLEMAKIEELSSNIATVRRGYYGHIDADMKLKILRELVEEAITTSAIREELIERVDQQQALVATKRENTRKEKEKKKSNIEVDMRSDAVQDGIGSVDKQGKGKEETYTRNISTSKTGKSHLVRHLETERTKLSIRASPLGSDRHYNRYWFFKREGRLFVENADSREWGYYSSKEELDVLMGSLNVKGIRERALKRQLENFYNTISNALEKRLKDITHKTLLDEAVLRRSTRVRAQPRDSPSMAFLKYVNKWKAN</sequence>
<comment type="subcellular location">
    <subcellularLocation>
        <location evidence="1 3">Nucleus</location>
    </subcellularLocation>
</comment>
<dbReference type="PROSITE" id="PS50827">
    <property type="entry name" value="DDT"/>
    <property type="match status" value="1"/>
</dbReference>
<feature type="compositionally biased region" description="Polar residues" evidence="4">
    <location>
        <begin position="78"/>
        <end position="90"/>
    </location>
</feature>
<reference evidence="7 8" key="1">
    <citation type="journal article" date="2010" name="Nature">
        <title>Genome sequencing and analysis of the model grass Brachypodium distachyon.</title>
        <authorList>
            <consortium name="International Brachypodium Initiative"/>
        </authorList>
    </citation>
    <scope>NUCLEOTIDE SEQUENCE [LARGE SCALE GENOMIC DNA]</scope>
    <source>
        <strain evidence="7 8">Bd21</strain>
    </source>
</reference>
<protein>
    <recommendedName>
        <fullName evidence="10">DDT domain-containing protein</fullName>
    </recommendedName>
</protein>
<evidence type="ECO:0000256" key="2">
    <source>
        <dbReference type="ARBA" id="ARBA00023242"/>
    </source>
</evidence>
<keyword evidence="9" id="KW-1185">Reference proteome</keyword>
<reference evidence="7" key="2">
    <citation type="submission" date="2017-06" db="EMBL/GenBank/DDBJ databases">
        <title>WGS assembly of Brachypodium distachyon.</title>
        <authorList>
            <consortium name="The International Brachypodium Initiative"/>
            <person name="Lucas S."/>
            <person name="Harmon-Smith M."/>
            <person name="Lail K."/>
            <person name="Tice H."/>
            <person name="Grimwood J."/>
            <person name="Bruce D."/>
            <person name="Barry K."/>
            <person name="Shu S."/>
            <person name="Lindquist E."/>
            <person name="Wang M."/>
            <person name="Pitluck S."/>
            <person name="Vogel J.P."/>
            <person name="Garvin D.F."/>
            <person name="Mockler T.C."/>
            <person name="Schmutz J."/>
            <person name="Rokhsar D."/>
            <person name="Bevan M.W."/>
        </authorList>
    </citation>
    <scope>NUCLEOTIDE SEQUENCE</scope>
    <source>
        <strain evidence="7">Bd21</strain>
    </source>
</reference>
<organism evidence="7">
    <name type="scientific">Brachypodium distachyon</name>
    <name type="common">Purple false brome</name>
    <name type="synonym">Trachynia distachya</name>
    <dbReference type="NCBI Taxonomy" id="15368"/>
    <lineage>
        <taxon>Eukaryota</taxon>
        <taxon>Viridiplantae</taxon>
        <taxon>Streptophyta</taxon>
        <taxon>Embryophyta</taxon>
        <taxon>Tracheophyta</taxon>
        <taxon>Spermatophyta</taxon>
        <taxon>Magnoliopsida</taxon>
        <taxon>Liliopsida</taxon>
        <taxon>Poales</taxon>
        <taxon>Poaceae</taxon>
        <taxon>BOP clade</taxon>
        <taxon>Pooideae</taxon>
        <taxon>Stipodae</taxon>
        <taxon>Brachypodieae</taxon>
        <taxon>Brachypodium</taxon>
    </lineage>
</organism>
<dbReference type="InterPro" id="IPR028941">
    <property type="entry name" value="WHIM2_dom"/>
</dbReference>
<dbReference type="InterPro" id="IPR053271">
    <property type="entry name" value="DDT_domain"/>
</dbReference>
<dbReference type="Pfam" id="PF15613">
    <property type="entry name" value="WSD"/>
    <property type="match status" value="1"/>
</dbReference>
<dbReference type="PANTHER" id="PTHR15546:SF8">
    <property type="entry name" value="OS02G0556900 PROTEIN"/>
    <property type="match status" value="1"/>
</dbReference>
<dbReference type="Proteomes" id="UP000008810">
    <property type="component" value="Chromosome 3"/>
</dbReference>
<dbReference type="Pfam" id="PF10537">
    <property type="entry name" value="WAC_Acf1_DNA_bd"/>
    <property type="match status" value="1"/>
</dbReference>
<dbReference type="GO" id="GO:0005634">
    <property type="term" value="C:nucleus"/>
    <property type="evidence" value="ECO:0007669"/>
    <property type="project" value="UniProtKB-SubCell"/>
</dbReference>
<dbReference type="Pfam" id="PF02791">
    <property type="entry name" value="DDT"/>
    <property type="match status" value="1"/>
</dbReference>
<feature type="domain" description="DDT" evidence="5">
    <location>
        <begin position="412"/>
        <end position="472"/>
    </location>
</feature>
<proteinExistence type="predicted"/>
<evidence type="ECO:0000313" key="8">
    <source>
        <dbReference type="EnsemblPlants" id="PNT68834"/>
    </source>
</evidence>
<dbReference type="Gramene" id="PNT68834">
    <property type="protein sequence ID" value="PNT68834"/>
    <property type="gene ID" value="BRADI_3g45850v3"/>
</dbReference>
<dbReference type="InterPro" id="IPR013136">
    <property type="entry name" value="WSTF_Acf1_Cbp146"/>
</dbReference>
<gene>
    <name evidence="7" type="ORF">BRADI_3g45850v3</name>
</gene>
<accession>A0A2K2D3H0</accession>
<evidence type="ECO:0000313" key="9">
    <source>
        <dbReference type="Proteomes" id="UP000008810"/>
    </source>
</evidence>
<feature type="domain" description="WAC" evidence="6">
    <location>
        <begin position="165"/>
        <end position="274"/>
    </location>
</feature>
<evidence type="ECO:0000259" key="5">
    <source>
        <dbReference type="PROSITE" id="PS50827"/>
    </source>
</evidence>
<keyword evidence="2 3" id="KW-0539">Nucleus</keyword>
<feature type="region of interest" description="Disordered" evidence="4">
    <location>
        <begin position="78"/>
        <end position="127"/>
    </location>
</feature>
<evidence type="ECO:0000256" key="3">
    <source>
        <dbReference type="PROSITE-ProRule" id="PRU00475"/>
    </source>
</evidence>
<feature type="compositionally biased region" description="Basic residues" evidence="4">
    <location>
        <begin position="104"/>
        <end position="120"/>
    </location>
</feature>
<reference evidence="8" key="3">
    <citation type="submission" date="2018-08" db="UniProtKB">
        <authorList>
            <consortium name="EnsemblPlants"/>
        </authorList>
    </citation>
    <scope>IDENTIFICATION</scope>
    <source>
        <strain evidence="8">cv. Bd21</strain>
    </source>
</reference>
<dbReference type="InterPro" id="IPR018501">
    <property type="entry name" value="DDT_dom"/>
</dbReference>
<dbReference type="InParanoid" id="A0A2K2D3H0"/>
<dbReference type="STRING" id="15368.A0A2K2D3H0"/>
<dbReference type="OrthoDB" id="332390at2759"/>
<dbReference type="GO" id="GO:0000785">
    <property type="term" value="C:chromatin"/>
    <property type="evidence" value="ECO:0007669"/>
    <property type="project" value="UniProtKB-ARBA"/>
</dbReference>
<dbReference type="EnsemblPlants" id="PNT68834">
    <property type="protein sequence ID" value="PNT68834"/>
    <property type="gene ID" value="BRADI_3g45850v3"/>
</dbReference>
<evidence type="ECO:0008006" key="10">
    <source>
        <dbReference type="Google" id="ProtNLM"/>
    </source>
</evidence>